<dbReference type="HOGENOM" id="CLU_1811220_0_0_1"/>
<dbReference type="AlphaFoldDB" id="K3ZEU5"/>
<proteinExistence type="predicted"/>
<dbReference type="eggNOG" id="ENOG502R6II">
    <property type="taxonomic scope" value="Eukaryota"/>
</dbReference>
<dbReference type="PANTHER" id="PTHR36141:SF6">
    <property type="entry name" value="SERINE PROTEASE"/>
    <property type="match status" value="1"/>
</dbReference>
<dbReference type="EMBL" id="AGNK02001423">
    <property type="status" value="NOT_ANNOTATED_CDS"/>
    <property type="molecule type" value="Genomic_DNA"/>
</dbReference>
<evidence type="ECO:0000313" key="1">
    <source>
        <dbReference type="EnsemblPlants" id="KQL13079"/>
    </source>
</evidence>
<dbReference type="OMA" id="LARIYCK"/>
<name>K3ZEU5_SETIT</name>
<dbReference type="PANTHER" id="PTHR36141">
    <property type="entry name" value="OS08G0148500 PROTEIN"/>
    <property type="match status" value="1"/>
</dbReference>
<sequence length="143" mass="15832">MGPAFNATHPITAKQVEQLFEARILYDHREQRFKMREDLARIYCKACVAQISCAKDLILLSVPRGQFANYCNQSSGILSIAPNPPSPLQRVAMLFWPPNRHRTSVSGEASHPGRLISSVSVGNPFGYSMRLAEVNITSEKGSS</sequence>
<reference evidence="2" key="1">
    <citation type="journal article" date="2012" name="Nat. Biotechnol.">
        <title>Reference genome sequence of the model plant Setaria.</title>
        <authorList>
            <person name="Bennetzen J.L."/>
            <person name="Schmutz J."/>
            <person name="Wang H."/>
            <person name="Percifield R."/>
            <person name="Hawkins J."/>
            <person name="Pontaroli A.C."/>
            <person name="Estep M."/>
            <person name="Feng L."/>
            <person name="Vaughn J.N."/>
            <person name="Grimwood J."/>
            <person name="Jenkins J."/>
            <person name="Barry K."/>
            <person name="Lindquist E."/>
            <person name="Hellsten U."/>
            <person name="Deshpande S."/>
            <person name="Wang X."/>
            <person name="Wu X."/>
            <person name="Mitros T."/>
            <person name="Triplett J."/>
            <person name="Yang X."/>
            <person name="Ye C.Y."/>
            <person name="Mauro-Herrera M."/>
            <person name="Wang L."/>
            <person name="Li P."/>
            <person name="Sharma M."/>
            <person name="Sharma R."/>
            <person name="Ronald P.C."/>
            <person name="Panaud O."/>
            <person name="Kellogg E.A."/>
            <person name="Brutnell T.P."/>
            <person name="Doust A.N."/>
            <person name="Tuskan G.A."/>
            <person name="Rokhsar D."/>
            <person name="Devos K.M."/>
        </authorList>
    </citation>
    <scope>NUCLEOTIDE SEQUENCE [LARGE SCALE GENOMIC DNA]</scope>
    <source>
        <strain evidence="2">cv. Yugu1</strain>
    </source>
</reference>
<dbReference type="Gramene" id="KQL13079">
    <property type="protein sequence ID" value="KQL13079"/>
    <property type="gene ID" value="SETIT_025093mg"/>
</dbReference>
<dbReference type="InParanoid" id="K3ZEU5"/>
<protein>
    <submittedName>
        <fullName evidence="1">Uncharacterized protein</fullName>
    </submittedName>
</protein>
<dbReference type="Proteomes" id="UP000004995">
    <property type="component" value="Unassembled WGS sequence"/>
</dbReference>
<dbReference type="FunCoup" id="K3ZEU5">
    <property type="interactions" value="699"/>
</dbReference>
<dbReference type="EnsemblPlants" id="KQL13079">
    <property type="protein sequence ID" value="KQL13079"/>
    <property type="gene ID" value="SETIT_025093mg"/>
</dbReference>
<accession>K3ZEU5</accession>
<evidence type="ECO:0000313" key="2">
    <source>
        <dbReference type="Proteomes" id="UP000004995"/>
    </source>
</evidence>
<organism evidence="1 2">
    <name type="scientific">Setaria italica</name>
    <name type="common">Foxtail millet</name>
    <name type="synonym">Panicum italicum</name>
    <dbReference type="NCBI Taxonomy" id="4555"/>
    <lineage>
        <taxon>Eukaryota</taxon>
        <taxon>Viridiplantae</taxon>
        <taxon>Streptophyta</taxon>
        <taxon>Embryophyta</taxon>
        <taxon>Tracheophyta</taxon>
        <taxon>Spermatophyta</taxon>
        <taxon>Magnoliopsida</taxon>
        <taxon>Liliopsida</taxon>
        <taxon>Poales</taxon>
        <taxon>Poaceae</taxon>
        <taxon>PACMAD clade</taxon>
        <taxon>Panicoideae</taxon>
        <taxon>Panicodae</taxon>
        <taxon>Paniceae</taxon>
        <taxon>Cenchrinae</taxon>
        <taxon>Setaria</taxon>
    </lineage>
</organism>
<reference evidence="1" key="2">
    <citation type="submission" date="2018-08" db="UniProtKB">
        <authorList>
            <consortium name="EnsemblPlants"/>
        </authorList>
    </citation>
    <scope>IDENTIFICATION</scope>
    <source>
        <strain evidence="1">Yugu1</strain>
    </source>
</reference>
<keyword evidence="2" id="KW-1185">Reference proteome</keyword>